<keyword evidence="3" id="KW-1133">Transmembrane helix</keyword>
<dbReference type="Gene3D" id="3.30.450.20">
    <property type="entry name" value="PAS domain"/>
    <property type="match status" value="1"/>
</dbReference>
<organism evidence="5 6">
    <name type="scientific">Vibrio agarivorans</name>
    <dbReference type="NCBI Taxonomy" id="153622"/>
    <lineage>
        <taxon>Bacteria</taxon>
        <taxon>Pseudomonadati</taxon>
        <taxon>Pseudomonadota</taxon>
        <taxon>Gammaproteobacteria</taxon>
        <taxon>Vibrionales</taxon>
        <taxon>Vibrionaceae</taxon>
        <taxon>Vibrio</taxon>
    </lineage>
</organism>
<name>A0ABT7Y3C5_9VIBR</name>
<evidence type="ECO:0000259" key="4">
    <source>
        <dbReference type="PROSITE" id="PS50887"/>
    </source>
</evidence>
<evidence type="ECO:0000256" key="1">
    <source>
        <dbReference type="ARBA" id="ARBA00012528"/>
    </source>
</evidence>
<dbReference type="InterPro" id="IPR050469">
    <property type="entry name" value="Diguanylate_Cyclase"/>
</dbReference>
<dbReference type="InterPro" id="IPR029787">
    <property type="entry name" value="Nucleotide_cyclase"/>
</dbReference>
<dbReference type="Proteomes" id="UP001169719">
    <property type="component" value="Unassembled WGS sequence"/>
</dbReference>
<keyword evidence="6" id="KW-1185">Reference proteome</keyword>
<dbReference type="SMART" id="SM00267">
    <property type="entry name" value="GGDEF"/>
    <property type="match status" value="1"/>
</dbReference>
<feature type="domain" description="GGDEF" evidence="4">
    <location>
        <begin position="455"/>
        <end position="587"/>
    </location>
</feature>
<dbReference type="InterPro" id="IPR043128">
    <property type="entry name" value="Rev_trsase/Diguanyl_cyclase"/>
</dbReference>
<keyword evidence="3" id="KW-0812">Transmembrane</keyword>
<reference evidence="5" key="1">
    <citation type="submission" date="2024-05" db="EMBL/GenBank/DDBJ databases">
        <title>Genome Sequences of Four Agar- Degrading Marine Bacteria.</title>
        <authorList>
            <person name="Phillips E.K."/>
            <person name="Shaffer J.C."/>
            <person name="Henson M.W."/>
            <person name="Temperton B."/>
            <person name="Thrash C.J."/>
            <person name="Martin M.O."/>
        </authorList>
    </citation>
    <scope>NUCLEOTIDE SEQUENCE</scope>
    <source>
        <strain evidence="5">EKP203</strain>
    </source>
</reference>
<gene>
    <name evidence="5" type="ORF">QWJ08_14365</name>
</gene>
<dbReference type="NCBIfam" id="TIGR00254">
    <property type="entry name" value="GGDEF"/>
    <property type="match status" value="1"/>
</dbReference>
<dbReference type="CDD" id="cd01949">
    <property type="entry name" value="GGDEF"/>
    <property type="match status" value="1"/>
</dbReference>
<comment type="caution">
    <text evidence="5">The sequence shown here is derived from an EMBL/GenBank/DDBJ whole genome shotgun (WGS) entry which is preliminary data.</text>
</comment>
<accession>A0ABT7Y3C5</accession>
<evidence type="ECO:0000256" key="3">
    <source>
        <dbReference type="SAM" id="Phobius"/>
    </source>
</evidence>
<dbReference type="PANTHER" id="PTHR45138">
    <property type="entry name" value="REGULATORY COMPONENTS OF SENSORY TRANSDUCTION SYSTEM"/>
    <property type="match status" value="1"/>
</dbReference>
<dbReference type="InterPro" id="IPR000160">
    <property type="entry name" value="GGDEF_dom"/>
</dbReference>
<evidence type="ECO:0000313" key="5">
    <source>
        <dbReference type="EMBL" id="MDN2482520.1"/>
    </source>
</evidence>
<dbReference type="PANTHER" id="PTHR45138:SF9">
    <property type="entry name" value="DIGUANYLATE CYCLASE DGCM-RELATED"/>
    <property type="match status" value="1"/>
</dbReference>
<dbReference type="Pfam" id="PF00990">
    <property type="entry name" value="GGDEF"/>
    <property type="match status" value="1"/>
</dbReference>
<dbReference type="EMBL" id="JAUEOZ010000002">
    <property type="protein sequence ID" value="MDN2482520.1"/>
    <property type="molecule type" value="Genomic_DNA"/>
</dbReference>
<sequence length="588" mass="67234">MALPKILIKTLPPSLFLLSAGLLYSAFQQVQLTEHQAQVESKRNLQIAEQIVDSQLNAAVSKIFQLEQAQQTQSLGEIAQSILDKHVAYSDIMSVDSSRGDYFSFTDQKRYALPKTELTWRPINDLAKQFWFSSIYKNHQDRWVFALKHQKVHSSEELWIQFDLQITSSRLEALKTLSNGYLFIVEQQSGLIVIHPDLQRIGTPSVSYQSGIAQRVAEGERSGEHEYYYKTQFKVSQFYLDEDTGWVYVSGTDRKEILAASHQFAIAGLILLAIIFSAVIRSYLLNQLNSALKALAQQEDLNQFKQALKAIFDRFFYHRGLTFCVYDAHHHQFQTLDYHGNLQNVVEEPNLAKVLVERPVRFLTQKSADKVAKTLKLRHRHYSIPLKTNEGLLGVVYLQTALPVPYALLCAIQTYSEVALANLLLSQRLKSKDVMTQLDNKLTIREKINEHLTLPHTYFAMLDIDHFKQINDNYGHQCGDKVIIQAALLMEKCFPKPGAISIARYGGEEFCILFSANNENDAYDQCELLRQRIENSPLIFNQHQVRYTVSIGITQIRDSQHITIGRADKALYQAKGLGRNQVVLNTFE</sequence>
<comment type="catalytic activity">
    <reaction evidence="2">
        <text>2 GTP = 3',3'-c-di-GMP + 2 diphosphate</text>
        <dbReference type="Rhea" id="RHEA:24898"/>
        <dbReference type="ChEBI" id="CHEBI:33019"/>
        <dbReference type="ChEBI" id="CHEBI:37565"/>
        <dbReference type="ChEBI" id="CHEBI:58805"/>
        <dbReference type="EC" id="2.7.7.65"/>
    </reaction>
</comment>
<dbReference type="PROSITE" id="PS50887">
    <property type="entry name" value="GGDEF"/>
    <property type="match status" value="1"/>
</dbReference>
<feature type="transmembrane region" description="Helical" evidence="3">
    <location>
        <begin position="264"/>
        <end position="284"/>
    </location>
</feature>
<dbReference type="EC" id="2.7.7.65" evidence="1"/>
<evidence type="ECO:0000313" key="6">
    <source>
        <dbReference type="Proteomes" id="UP001169719"/>
    </source>
</evidence>
<evidence type="ECO:0000256" key="2">
    <source>
        <dbReference type="ARBA" id="ARBA00034247"/>
    </source>
</evidence>
<keyword evidence="5" id="KW-0808">Transferase</keyword>
<dbReference type="RefSeq" id="WP_289962596.1">
    <property type="nucleotide sequence ID" value="NZ_JAUEOZ010000002.1"/>
</dbReference>
<dbReference type="Gene3D" id="3.30.70.270">
    <property type="match status" value="1"/>
</dbReference>
<dbReference type="SUPFAM" id="SSF55073">
    <property type="entry name" value="Nucleotide cyclase"/>
    <property type="match status" value="1"/>
</dbReference>
<proteinExistence type="predicted"/>
<keyword evidence="5" id="KW-0548">Nucleotidyltransferase</keyword>
<dbReference type="GO" id="GO:0052621">
    <property type="term" value="F:diguanylate cyclase activity"/>
    <property type="evidence" value="ECO:0007669"/>
    <property type="project" value="UniProtKB-EC"/>
</dbReference>
<keyword evidence="3" id="KW-0472">Membrane</keyword>
<protein>
    <recommendedName>
        <fullName evidence="1">diguanylate cyclase</fullName>
        <ecNumber evidence="1">2.7.7.65</ecNumber>
    </recommendedName>
</protein>